<dbReference type="Proteomes" id="UP000199031">
    <property type="component" value="Unassembled WGS sequence"/>
</dbReference>
<proteinExistence type="predicted"/>
<dbReference type="STRING" id="1465490.SAMN05444277_108186"/>
<evidence type="ECO:0000313" key="2">
    <source>
        <dbReference type="EMBL" id="SFQ31200.1"/>
    </source>
</evidence>
<dbReference type="AlphaFoldDB" id="A0A1I5XGY2"/>
<keyword evidence="1" id="KW-1133">Transmembrane helix</keyword>
<gene>
    <name evidence="2" type="ORF">SAMN05444277_108186</name>
</gene>
<accession>A0A1I5XGY2</accession>
<name>A0A1I5XGY2_9BACT</name>
<keyword evidence="3" id="KW-1185">Reference proteome</keyword>
<protein>
    <submittedName>
        <fullName evidence="2">Uncharacterized protein</fullName>
    </submittedName>
</protein>
<feature type="transmembrane region" description="Helical" evidence="1">
    <location>
        <begin position="6"/>
        <end position="26"/>
    </location>
</feature>
<evidence type="ECO:0000313" key="3">
    <source>
        <dbReference type="Proteomes" id="UP000199031"/>
    </source>
</evidence>
<keyword evidence="1" id="KW-0812">Transmembrane</keyword>
<dbReference type="EMBL" id="FOXQ01000008">
    <property type="protein sequence ID" value="SFQ31200.1"/>
    <property type="molecule type" value="Genomic_DNA"/>
</dbReference>
<reference evidence="2 3" key="1">
    <citation type="submission" date="2016-10" db="EMBL/GenBank/DDBJ databases">
        <authorList>
            <person name="de Groot N.N."/>
        </authorList>
    </citation>
    <scope>NUCLEOTIDE SEQUENCE [LARGE SCALE GENOMIC DNA]</scope>
    <source>
        <strain evidence="2 3">DSM 28286</strain>
    </source>
</reference>
<sequence>MKIKPIIKNPLTSIFIVVLVFSIIYINGRNSEDDYREKVLNKPELTTGTVTNVEFKSRVGYEVQFYFSANNGEIHSKTSFGDIVSLQHFIINKQFPIIFSSVNPNYNMILILPEDFKDYNVPFPDSLNWVLQYVK</sequence>
<dbReference type="OrthoDB" id="954326at2"/>
<organism evidence="2 3">
    <name type="scientific">Parafilimonas terrae</name>
    <dbReference type="NCBI Taxonomy" id="1465490"/>
    <lineage>
        <taxon>Bacteria</taxon>
        <taxon>Pseudomonadati</taxon>
        <taxon>Bacteroidota</taxon>
        <taxon>Chitinophagia</taxon>
        <taxon>Chitinophagales</taxon>
        <taxon>Chitinophagaceae</taxon>
        <taxon>Parafilimonas</taxon>
    </lineage>
</organism>
<keyword evidence="1" id="KW-0472">Membrane</keyword>
<evidence type="ECO:0000256" key="1">
    <source>
        <dbReference type="SAM" id="Phobius"/>
    </source>
</evidence>
<dbReference type="RefSeq" id="WP_090659709.1">
    <property type="nucleotide sequence ID" value="NZ_FOXQ01000008.1"/>
</dbReference>